<dbReference type="InterPro" id="IPR032675">
    <property type="entry name" value="LRR_dom_sf"/>
</dbReference>
<evidence type="ECO:0000259" key="3">
    <source>
        <dbReference type="Pfam" id="PF25019"/>
    </source>
</evidence>
<accession>A0AAV5H9J2</accession>
<feature type="domain" description="R13L1/DRL21-like LRR repeat region" evidence="3">
    <location>
        <begin position="84"/>
        <end position="142"/>
    </location>
</feature>
<dbReference type="Pfam" id="PF25019">
    <property type="entry name" value="LRR_R13L1-DRL21"/>
    <property type="match status" value="1"/>
</dbReference>
<dbReference type="EMBL" id="BPVZ01000001">
    <property type="protein sequence ID" value="GKU85508.1"/>
    <property type="molecule type" value="Genomic_DNA"/>
</dbReference>
<keyword evidence="5" id="KW-1185">Reference proteome</keyword>
<dbReference type="GO" id="GO:0006952">
    <property type="term" value="P:defense response"/>
    <property type="evidence" value="ECO:0007669"/>
    <property type="project" value="UniProtKB-KW"/>
</dbReference>
<evidence type="ECO:0000313" key="5">
    <source>
        <dbReference type="Proteomes" id="UP001054252"/>
    </source>
</evidence>
<dbReference type="SUPFAM" id="SSF52058">
    <property type="entry name" value="L domain-like"/>
    <property type="match status" value="1"/>
</dbReference>
<dbReference type="PANTHER" id="PTHR36766:SF70">
    <property type="entry name" value="DISEASE RESISTANCE PROTEIN RGA4"/>
    <property type="match status" value="1"/>
</dbReference>
<name>A0AAV5H9J2_9ROSI</name>
<evidence type="ECO:0000256" key="2">
    <source>
        <dbReference type="ARBA" id="ARBA00022821"/>
    </source>
</evidence>
<dbReference type="AlphaFoldDB" id="A0AAV5H9J2"/>
<proteinExistence type="predicted"/>
<dbReference type="PANTHER" id="PTHR36766">
    <property type="entry name" value="PLANT BROAD-SPECTRUM MILDEW RESISTANCE PROTEIN RPW8"/>
    <property type="match status" value="1"/>
</dbReference>
<dbReference type="Proteomes" id="UP001054252">
    <property type="component" value="Unassembled WGS sequence"/>
</dbReference>
<keyword evidence="1" id="KW-0433">Leucine-rich repeat</keyword>
<gene>
    <name evidence="4" type="ORF">SLEP1_g176</name>
</gene>
<organism evidence="4 5">
    <name type="scientific">Rubroshorea leprosula</name>
    <dbReference type="NCBI Taxonomy" id="152421"/>
    <lineage>
        <taxon>Eukaryota</taxon>
        <taxon>Viridiplantae</taxon>
        <taxon>Streptophyta</taxon>
        <taxon>Embryophyta</taxon>
        <taxon>Tracheophyta</taxon>
        <taxon>Spermatophyta</taxon>
        <taxon>Magnoliopsida</taxon>
        <taxon>eudicotyledons</taxon>
        <taxon>Gunneridae</taxon>
        <taxon>Pentapetalae</taxon>
        <taxon>rosids</taxon>
        <taxon>malvids</taxon>
        <taxon>Malvales</taxon>
        <taxon>Dipterocarpaceae</taxon>
        <taxon>Rubroshorea</taxon>
    </lineage>
</organism>
<reference evidence="4 5" key="1">
    <citation type="journal article" date="2021" name="Commun. Biol.">
        <title>The genome of Shorea leprosula (Dipterocarpaceae) highlights the ecological relevance of drought in aseasonal tropical rainforests.</title>
        <authorList>
            <person name="Ng K.K.S."/>
            <person name="Kobayashi M.J."/>
            <person name="Fawcett J.A."/>
            <person name="Hatakeyama M."/>
            <person name="Paape T."/>
            <person name="Ng C.H."/>
            <person name="Ang C.C."/>
            <person name="Tnah L.H."/>
            <person name="Lee C.T."/>
            <person name="Nishiyama T."/>
            <person name="Sese J."/>
            <person name="O'Brien M.J."/>
            <person name="Copetti D."/>
            <person name="Mohd Noor M.I."/>
            <person name="Ong R.C."/>
            <person name="Putra M."/>
            <person name="Sireger I.Z."/>
            <person name="Indrioko S."/>
            <person name="Kosugi Y."/>
            <person name="Izuno A."/>
            <person name="Isagi Y."/>
            <person name="Lee S.L."/>
            <person name="Shimizu K.K."/>
        </authorList>
    </citation>
    <scope>NUCLEOTIDE SEQUENCE [LARGE SCALE GENOMIC DNA]</scope>
    <source>
        <strain evidence="4">214</strain>
    </source>
</reference>
<dbReference type="Gene3D" id="3.80.10.10">
    <property type="entry name" value="Ribonuclease Inhibitor"/>
    <property type="match status" value="1"/>
</dbReference>
<keyword evidence="2" id="KW-0611">Plant defense</keyword>
<evidence type="ECO:0000313" key="4">
    <source>
        <dbReference type="EMBL" id="GKU85508.1"/>
    </source>
</evidence>
<dbReference type="InterPro" id="IPR056789">
    <property type="entry name" value="LRR_R13L1-DRL21"/>
</dbReference>
<evidence type="ECO:0000256" key="1">
    <source>
        <dbReference type="ARBA" id="ARBA00022614"/>
    </source>
</evidence>
<comment type="caution">
    <text evidence="4">The sequence shown here is derived from an EMBL/GenBank/DDBJ whole genome shotgun (WGS) entry which is preliminary data.</text>
</comment>
<protein>
    <recommendedName>
        <fullName evidence="3">R13L1/DRL21-like LRR repeat region domain-containing protein</fullName>
    </recommendedName>
</protein>
<sequence length="179" mass="20445">MKWKHCQSGVSFYTGLDRLAIRDCPNLVSIAEGVIGCLTQLKRLSIGGFSKKLKEFPGLNSINTSLEQLELYGWERLSQLPDQIQHLTALRYLWVSGFDGVEVLPDWLRNLSSLECLWVRKCKNLKQLPSAEAIRRLSKFHLLDIRDCPLLEERCAKESGPEWSKISHIPNISINDNPI</sequence>